<evidence type="ECO:0000256" key="3">
    <source>
        <dbReference type="ARBA" id="ARBA00022679"/>
    </source>
</evidence>
<dbReference type="NCBIfam" id="TIGR01349">
    <property type="entry name" value="PDHac_trf_mito"/>
    <property type="match status" value="1"/>
</dbReference>
<comment type="subunit">
    <text evidence="2">Forms a 24-polypeptide structural core with octahedral symmetry.</text>
</comment>
<dbReference type="SUPFAM" id="SSF47005">
    <property type="entry name" value="Peripheral subunit-binding domain of 2-oxo acid dehydrogenase complex"/>
    <property type="match status" value="1"/>
</dbReference>
<dbReference type="Gene3D" id="3.30.559.10">
    <property type="entry name" value="Chloramphenicol acetyltransferase-like domain"/>
    <property type="match status" value="1"/>
</dbReference>
<dbReference type="Pfam" id="PF00364">
    <property type="entry name" value="Biotin_lipoyl"/>
    <property type="match status" value="2"/>
</dbReference>
<dbReference type="SUPFAM" id="SSF52777">
    <property type="entry name" value="CoA-dependent acyltransferases"/>
    <property type="match status" value="1"/>
</dbReference>
<keyword evidence="5 8" id="KW-0012">Acyltransferase</keyword>
<feature type="domain" description="Peripheral subunit-binding (PSBD)" evidence="11">
    <location>
        <begin position="271"/>
        <end position="308"/>
    </location>
</feature>
<evidence type="ECO:0000256" key="4">
    <source>
        <dbReference type="ARBA" id="ARBA00022823"/>
    </source>
</evidence>
<dbReference type="RefSeq" id="WP_188462034.1">
    <property type="nucleotide sequence ID" value="NZ_BAABHU010000004.1"/>
</dbReference>
<dbReference type="PROSITE" id="PS00189">
    <property type="entry name" value="LIPOYL"/>
    <property type="match status" value="2"/>
</dbReference>
<proteinExistence type="inferred from homology"/>
<evidence type="ECO:0000259" key="10">
    <source>
        <dbReference type="PROSITE" id="PS50968"/>
    </source>
</evidence>
<evidence type="ECO:0000259" key="11">
    <source>
        <dbReference type="PROSITE" id="PS51826"/>
    </source>
</evidence>
<dbReference type="Gene3D" id="4.10.320.10">
    <property type="entry name" value="E3-binding domain"/>
    <property type="match status" value="1"/>
</dbReference>
<dbReference type="PANTHER" id="PTHR23151">
    <property type="entry name" value="DIHYDROLIPOAMIDE ACETYL/SUCCINYL-TRANSFERASE-RELATED"/>
    <property type="match status" value="1"/>
</dbReference>
<evidence type="ECO:0000256" key="8">
    <source>
        <dbReference type="RuleBase" id="RU361137"/>
    </source>
</evidence>
<dbReference type="Pfam" id="PF02817">
    <property type="entry name" value="E3_binding"/>
    <property type="match status" value="1"/>
</dbReference>
<dbReference type="Pfam" id="PF00198">
    <property type="entry name" value="2-oxoacid_dh"/>
    <property type="match status" value="1"/>
</dbReference>
<keyword evidence="4 8" id="KW-0450">Lipoyl</keyword>
<dbReference type="PROSITE" id="PS50968">
    <property type="entry name" value="BIOTINYL_LIPOYL"/>
    <property type="match status" value="2"/>
</dbReference>
<feature type="region of interest" description="Disordered" evidence="9">
    <location>
        <begin position="309"/>
        <end position="331"/>
    </location>
</feature>
<sequence length="564" mass="60349">MAEVIKMPKMSDTMEEGVISSWLVKEGDKVSSGDILAEVETDKATMELESYEDGTILYIGIKEGDAVPVDGVIAIIGEKGEDYKDLLKEIENGSSSSSDKKEEKKEASKSEESKEDSSEAIDTSKINASVITMPKMSDTMEEGTIASWLKKEGDKVESGDILAEVETDKATMELEAYEDGILLHIGVAEGDAVPVDGVIAVVGEKGADYEALLKAHKQKASGKSEDSSSEKEESAAAKTEKADAAPQNVANATSGSSNGSSSKTSSGGRIFASPLAKKIAEDKGIDLSQVNGSGDNGRIIKSDVENFTPSKAAASSSEATKSAASSESKMSIPQVVGEESYEEVKVSQMRKTVGKRLSESKFTAPHFYLTMEINMDKAMEARKSINEISPVKISFNDMVIKATAAALRQHPKVNSAWMGDKIRKNHHIHIGMAVAVEEGLLVPVIRFADNKTLSHIATEAKDFAQKAKNKELQPKDWEGNTFTISNLGMFGIEEFTAIINPPDACILAVGGIKQTAIVKDGELTVGNVMKVTMSCDHRVVDGAVGSAFLQTLKGLLEDPVRILI</sequence>
<dbReference type="InterPro" id="IPR045257">
    <property type="entry name" value="E2/Pdx1"/>
</dbReference>
<reference evidence="13" key="1">
    <citation type="journal article" date="2019" name="Int. J. Syst. Evol. Microbiol.">
        <title>The Global Catalogue of Microorganisms (GCM) 10K type strain sequencing project: providing services to taxonomists for standard genome sequencing and annotation.</title>
        <authorList>
            <consortium name="The Broad Institute Genomics Platform"/>
            <consortium name="The Broad Institute Genome Sequencing Center for Infectious Disease"/>
            <person name="Wu L."/>
            <person name="Ma J."/>
        </authorList>
    </citation>
    <scope>NUCLEOTIDE SEQUENCE [LARGE SCALE GENOMIC DNA]</scope>
    <source>
        <strain evidence="13">CGMCC 1.10832</strain>
    </source>
</reference>
<comment type="function">
    <text evidence="6">The pyruvate dehydrogenase complex catalyzes the overall conversion of pyruvate to acetyl-CoA and CO(2). It contains multiple copies of three enzymatic components: pyruvate dehydrogenase (E1), dihydrolipoamide acetyltransferase (E2) and lipoamide dehydrogenase (E3).</text>
</comment>
<evidence type="ECO:0000256" key="1">
    <source>
        <dbReference type="ARBA" id="ARBA00007317"/>
    </source>
</evidence>
<feature type="compositionally biased region" description="Basic and acidic residues" evidence="9">
    <location>
        <begin position="98"/>
        <end position="117"/>
    </location>
</feature>
<gene>
    <name evidence="12" type="primary">pdhC</name>
    <name evidence="12" type="ORF">GCM10011506_15670</name>
</gene>
<dbReference type="Proteomes" id="UP000636010">
    <property type="component" value="Unassembled WGS sequence"/>
</dbReference>
<organism evidence="12 13">
    <name type="scientific">Marivirga lumbricoides</name>
    <dbReference type="NCBI Taxonomy" id="1046115"/>
    <lineage>
        <taxon>Bacteria</taxon>
        <taxon>Pseudomonadati</taxon>
        <taxon>Bacteroidota</taxon>
        <taxon>Cytophagia</taxon>
        <taxon>Cytophagales</taxon>
        <taxon>Marivirgaceae</taxon>
        <taxon>Marivirga</taxon>
    </lineage>
</organism>
<dbReference type="Gene3D" id="2.40.50.100">
    <property type="match status" value="2"/>
</dbReference>
<dbReference type="PROSITE" id="PS51826">
    <property type="entry name" value="PSBD"/>
    <property type="match status" value="1"/>
</dbReference>
<feature type="compositionally biased region" description="Basic and acidic residues" evidence="9">
    <location>
        <begin position="222"/>
        <end position="243"/>
    </location>
</feature>
<dbReference type="InterPro" id="IPR023213">
    <property type="entry name" value="CAT-like_dom_sf"/>
</dbReference>
<keyword evidence="12" id="KW-0670">Pyruvate</keyword>
<feature type="compositionally biased region" description="Low complexity" evidence="9">
    <location>
        <begin position="310"/>
        <end position="331"/>
    </location>
</feature>
<feature type="region of interest" description="Disordered" evidence="9">
    <location>
        <begin position="90"/>
        <end position="137"/>
    </location>
</feature>
<dbReference type="EC" id="2.3.1.12" evidence="8"/>
<evidence type="ECO:0000256" key="5">
    <source>
        <dbReference type="ARBA" id="ARBA00023315"/>
    </source>
</evidence>
<keyword evidence="3 8" id="KW-0808">Transferase</keyword>
<dbReference type="InterPro" id="IPR006257">
    <property type="entry name" value="LAT1"/>
</dbReference>
<evidence type="ECO:0000256" key="6">
    <source>
        <dbReference type="ARBA" id="ARBA00025211"/>
    </source>
</evidence>
<evidence type="ECO:0000313" key="13">
    <source>
        <dbReference type="Proteomes" id="UP000636010"/>
    </source>
</evidence>
<comment type="similarity">
    <text evidence="1 8">Belongs to the 2-oxoacid dehydrogenase family.</text>
</comment>
<evidence type="ECO:0000313" key="12">
    <source>
        <dbReference type="EMBL" id="GGC31092.1"/>
    </source>
</evidence>
<dbReference type="EMBL" id="BMEC01000004">
    <property type="protein sequence ID" value="GGC31092.1"/>
    <property type="molecule type" value="Genomic_DNA"/>
</dbReference>
<name>A0ABQ1LZX7_9BACT</name>
<feature type="region of interest" description="Disordered" evidence="9">
    <location>
        <begin position="219"/>
        <end position="268"/>
    </location>
</feature>
<dbReference type="CDD" id="cd06849">
    <property type="entry name" value="lipoyl_domain"/>
    <property type="match status" value="2"/>
</dbReference>
<dbReference type="InterPro" id="IPR003016">
    <property type="entry name" value="2-oxoA_DH_lipoyl-BS"/>
</dbReference>
<feature type="domain" description="Lipoyl-binding" evidence="10">
    <location>
        <begin position="128"/>
        <end position="203"/>
    </location>
</feature>
<accession>A0ABQ1LZX7</accession>
<evidence type="ECO:0000256" key="2">
    <source>
        <dbReference type="ARBA" id="ARBA00011484"/>
    </source>
</evidence>
<feature type="compositionally biased region" description="Low complexity" evidence="9">
    <location>
        <begin position="254"/>
        <end position="268"/>
    </location>
</feature>
<comment type="catalytic activity">
    <reaction evidence="7 8">
        <text>N(6)-[(R)-dihydrolipoyl]-L-lysyl-[protein] + acetyl-CoA = N(6)-[(R)-S(8)-acetyldihydrolipoyl]-L-lysyl-[protein] + CoA</text>
        <dbReference type="Rhea" id="RHEA:17017"/>
        <dbReference type="Rhea" id="RHEA-COMP:10475"/>
        <dbReference type="Rhea" id="RHEA-COMP:10478"/>
        <dbReference type="ChEBI" id="CHEBI:57287"/>
        <dbReference type="ChEBI" id="CHEBI:57288"/>
        <dbReference type="ChEBI" id="CHEBI:83100"/>
        <dbReference type="ChEBI" id="CHEBI:83111"/>
        <dbReference type="EC" id="2.3.1.12"/>
    </reaction>
</comment>
<dbReference type="InterPro" id="IPR036625">
    <property type="entry name" value="E3-bd_dom_sf"/>
</dbReference>
<evidence type="ECO:0000256" key="7">
    <source>
        <dbReference type="ARBA" id="ARBA00048370"/>
    </source>
</evidence>
<dbReference type="InterPro" id="IPR004167">
    <property type="entry name" value="PSBD"/>
</dbReference>
<evidence type="ECO:0000256" key="9">
    <source>
        <dbReference type="SAM" id="MobiDB-lite"/>
    </source>
</evidence>
<feature type="domain" description="Lipoyl-binding" evidence="10">
    <location>
        <begin position="2"/>
        <end position="77"/>
    </location>
</feature>
<dbReference type="InterPro" id="IPR001078">
    <property type="entry name" value="2-oxoacid_DH_actylTfrase"/>
</dbReference>
<dbReference type="SUPFAM" id="SSF51230">
    <property type="entry name" value="Single hybrid motif"/>
    <property type="match status" value="2"/>
</dbReference>
<dbReference type="InterPro" id="IPR011053">
    <property type="entry name" value="Single_hybrid_motif"/>
</dbReference>
<keyword evidence="13" id="KW-1185">Reference proteome</keyword>
<dbReference type="PANTHER" id="PTHR23151:SF90">
    <property type="entry name" value="DIHYDROLIPOYLLYSINE-RESIDUE ACETYLTRANSFERASE COMPONENT OF PYRUVATE DEHYDROGENASE COMPLEX, MITOCHONDRIAL-RELATED"/>
    <property type="match status" value="1"/>
</dbReference>
<comment type="cofactor">
    <cofactor evidence="8">
        <name>(R)-lipoate</name>
        <dbReference type="ChEBI" id="CHEBI:83088"/>
    </cofactor>
    <text evidence="8">Binds 2 lipoyl cofactors covalently.</text>
</comment>
<dbReference type="InterPro" id="IPR000089">
    <property type="entry name" value="Biotin_lipoyl"/>
</dbReference>
<comment type="caution">
    <text evidence="12">The sequence shown here is derived from an EMBL/GenBank/DDBJ whole genome shotgun (WGS) entry which is preliminary data.</text>
</comment>
<protein>
    <recommendedName>
        <fullName evidence="8">Acetyltransferase component of pyruvate dehydrogenase complex</fullName>
        <ecNumber evidence="8">2.3.1.12</ecNumber>
    </recommendedName>
</protein>